<feature type="transmembrane region" description="Helical" evidence="14">
    <location>
        <begin position="211"/>
        <end position="232"/>
    </location>
</feature>
<dbReference type="InterPro" id="IPR005804">
    <property type="entry name" value="FA_desaturase_dom"/>
</dbReference>
<comment type="domain">
    <text evidence="13">The histidine box domains are involved in binding the catalytic metal ions.</text>
</comment>
<dbReference type="CDD" id="cd03505">
    <property type="entry name" value="Delta9-FADS-like"/>
    <property type="match status" value="1"/>
</dbReference>
<dbReference type="Pfam" id="PF00487">
    <property type="entry name" value="FA_desaturase"/>
    <property type="match status" value="1"/>
</dbReference>
<organism evidence="16 17">
    <name type="scientific">Fragariocoptes setiger</name>
    <dbReference type="NCBI Taxonomy" id="1670756"/>
    <lineage>
        <taxon>Eukaryota</taxon>
        <taxon>Metazoa</taxon>
        <taxon>Ecdysozoa</taxon>
        <taxon>Arthropoda</taxon>
        <taxon>Chelicerata</taxon>
        <taxon>Arachnida</taxon>
        <taxon>Acari</taxon>
        <taxon>Acariformes</taxon>
        <taxon>Trombidiformes</taxon>
        <taxon>Prostigmata</taxon>
        <taxon>Eupodina</taxon>
        <taxon>Eriophyoidea</taxon>
        <taxon>Phytoptidae</taxon>
        <taxon>Fragariocoptes</taxon>
    </lineage>
</organism>
<evidence type="ECO:0000256" key="4">
    <source>
        <dbReference type="ARBA" id="ARBA00022692"/>
    </source>
</evidence>
<keyword evidence="9" id="KW-0408">Iron</keyword>
<keyword evidence="10" id="KW-0443">Lipid metabolism</keyword>
<reference evidence="16 17" key="1">
    <citation type="submission" date="2020-10" db="EMBL/GenBank/DDBJ databases">
        <authorList>
            <person name="Klimov P.B."/>
            <person name="Dyachkov S.M."/>
            <person name="Chetverikov P.E."/>
        </authorList>
    </citation>
    <scope>NUCLEOTIDE SEQUENCE [LARGE SCALE GENOMIC DNA]</scope>
    <source>
        <strain evidence="16">BMOC 18-1129-001#AD2665</strain>
        <tissue evidence="16">Entire mites</tissue>
    </source>
</reference>
<comment type="subcellular location">
    <subcellularLocation>
        <location evidence="1">Membrane</location>
        <topology evidence="1">Multi-pass membrane protein</topology>
    </subcellularLocation>
</comment>
<feature type="transmembrane region" description="Helical" evidence="14">
    <location>
        <begin position="238"/>
        <end position="258"/>
    </location>
</feature>
<keyword evidence="4 13" id="KW-0812">Transmembrane</keyword>
<evidence type="ECO:0000256" key="5">
    <source>
        <dbReference type="ARBA" id="ARBA00022723"/>
    </source>
</evidence>
<dbReference type="PANTHER" id="PTHR11351:SF31">
    <property type="entry name" value="DESATURASE 1, ISOFORM A-RELATED"/>
    <property type="match status" value="1"/>
</dbReference>
<dbReference type="InterPro" id="IPR001522">
    <property type="entry name" value="FADS-1_CS"/>
</dbReference>
<evidence type="ECO:0000256" key="13">
    <source>
        <dbReference type="RuleBase" id="RU000581"/>
    </source>
</evidence>
<protein>
    <submittedName>
        <fullName evidence="16">Acyl-CoA desaturase</fullName>
    </submittedName>
</protein>
<keyword evidence="3 13" id="KW-0444">Lipid biosynthesis</keyword>
<evidence type="ECO:0000256" key="6">
    <source>
        <dbReference type="ARBA" id="ARBA00022832"/>
    </source>
</evidence>
<comment type="cofactor">
    <cofactor evidence="13">
        <name>Fe(2+)</name>
        <dbReference type="ChEBI" id="CHEBI:29033"/>
    </cofactor>
</comment>
<evidence type="ECO:0000259" key="15">
    <source>
        <dbReference type="Pfam" id="PF00487"/>
    </source>
</evidence>
<name>A0ABQ7S814_9ACAR</name>
<evidence type="ECO:0000256" key="12">
    <source>
        <dbReference type="ARBA" id="ARBA00023160"/>
    </source>
</evidence>
<keyword evidence="8 13" id="KW-0560">Oxidoreductase</keyword>
<dbReference type="PRINTS" id="PR00075">
    <property type="entry name" value="FACDDSATRASE"/>
</dbReference>
<dbReference type="InterPro" id="IPR015876">
    <property type="entry name" value="Acyl-CoA_DS"/>
</dbReference>
<sequence>MPPRDSSGLTNGLYVSQEQAIRERIYDKEDIVAERRITEAGLKPVIDNKKNDDQKSTQYKVQLKWLNICVILAWHIGSFHALQLMFCGEVQWKTIAFAYLLYVLSGLGVTAGVHRLWSHRSYKAKWPLRLLLAVFNTTAYENSIYEWARDHRVHHKFSETDADPHDARRGFFFSHVGWLMCKKHPEVIAKGKLLDYSDLMADPIVRYQHQYYIPLVAFFCFVLPTMLPHYLWDESFYNAFYVCAIFRYCFLLHATWLVNSAAHFWGRRPYDATMNPAENPTVSCFALGEGFHNYHHTFPWDYATSELGYKFNLSKIFIDAMAAIGWAYDRKVVSPDQIKQRKYRTGDVSEKGAYGPHN</sequence>
<evidence type="ECO:0000313" key="16">
    <source>
        <dbReference type="EMBL" id="KAG9509488.1"/>
    </source>
</evidence>
<dbReference type="Proteomes" id="UP000825002">
    <property type="component" value="Unassembled WGS sequence"/>
</dbReference>
<evidence type="ECO:0000256" key="3">
    <source>
        <dbReference type="ARBA" id="ARBA00022516"/>
    </source>
</evidence>
<evidence type="ECO:0000256" key="8">
    <source>
        <dbReference type="ARBA" id="ARBA00023002"/>
    </source>
</evidence>
<proteinExistence type="inferred from homology"/>
<keyword evidence="7 14" id="KW-1133">Transmembrane helix</keyword>
<evidence type="ECO:0000256" key="14">
    <source>
        <dbReference type="SAM" id="Phobius"/>
    </source>
</evidence>
<feature type="transmembrane region" description="Helical" evidence="14">
    <location>
        <begin position="65"/>
        <end position="84"/>
    </location>
</feature>
<gene>
    <name evidence="16" type="primary">SCD</name>
    <name evidence="16" type="ORF">GZH46_01992</name>
</gene>
<accession>A0ABQ7S814</accession>
<dbReference type="EMBL" id="JAIFTH010000452">
    <property type="protein sequence ID" value="KAG9509488.1"/>
    <property type="molecule type" value="Genomic_DNA"/>
</dbReference>
<dbReference type="PROSITE" id="PS00476">
    <property type="entry name" value="FATTY_ACID_DESATUR_1"/>
    <property type="match status" value="1"/>
</dbReference>
<evidence type="ECO:0000256" key="10">
    <source>
        <dbReference type="ARBA" id="ARBA00023098"/>
    </source>
</evidence>
<dbReference type="PANTHER" id="PTHR11351">
    <property type="entry name" value="ACYL-COA DESATURASE"/>
    <property type="match status" value="1"/>
</dbReference>
<keyword evidence="11 14" id="KW-0472">Membrane</keyword>
<evidence type="ECO:0000256" key="1">
    <source>
        <dbReference type="ARBA" id="ARBA00004141"/>
    </source>
</evidence>
<evidence type="ECO:0000256" key="9">
    <source>
        <dbReference type="ARBA" id="ARBA00023004"/>
    </source>
</evidence>
<evidence type="ECO:0000256" key="11">
    <source>
        <dbReference type="ARBA" id="ARBA00023136"/>
    </source>
</evidence>
<feature type="transmembrane region" description="Helical" evidence="14">
    <location>
        <begin position="96"/>
        <end position="117"/>
    </location>
</feature>
<comment type="caution">
    <text evidence="16">The sequence shown here is derived from an EMBL/GenBank/DDBJ whole genome shotgun (WGS) entry which is preliminary data.</text>
</comment>
<keyword evidence="12 13" id="KW-0275">Fatty acid biosynthesis</keyword>
<keyword evidence="17" id="KW-1185">Reference proteome</keyword>
<feature type="non-terminal residue" evidence="16">
    <location>
        <position position="1"/>
    </location>
</feature>
<evidence type="ECO:0000256" key="2">
    <source>
        <dbReference type="ARBA" id="ARBA00009295"/>
    </source>
</evidence>
<feature type="domain" description="Fatty acid desaturase" evidence="15">
    <location>
        <begin position="92"/>
        <end position="299"/>
    </location>
</feature>
<evidence type="ECO:0000313" key="17">
    <source>
        <dbReference type="Proteomes" id="UP000825002"/>
    </source>
</evidence>
<keyword evidence="5" id="KW-0479">Metal-binding</keyword>
<comment type="similarity">
    <text evidence="2 13">Belongs to the fatty acid desaturase type 1 family.</text>
</comment>
<keyword evidence="6" id="KW-0276">Fatty acid metabolism</keyword>
<evidence type="ECO:0000256" key="7">
    <source>
        <dbReference type="ARBA" id="ARBA00022989"/>
    </source>
</evidence>